<proteinExistence type="predicted"/>
<accession>X1GAQ0</accession>
<organism evidence="1">
    <name type="scientific">marine sediment metagenome</name>
    <dbReference type="NCBI Taxonomy" id="412755"/>
    <lineage>
        <taxon>unclassified sequences</taxon>
        <taxon>metagenomes</taxon>
        <taxon>ecological metagenomes</taxon>
    </lineage>
</organism>
<feature type="non-terminal residue" evidence="1">
    <location>
        <position position="1"/>
    </location>
</feature>
<feature type="non-terminal residue" evidence="1">
    <location>
        <position position="48"/>
    </location>
</feature>
<comment type="caution">
    <text evidence="1">The sequence shown here is derived from an EMBL/GenBank/DDBJ whole genome shotgun (WGS) entry which is preliminary data.</text>
</comment>
<evidence type="ECO:0000313" key="1">
    <source>
        <dbReference type="EMBL" id="GAH30098.1"/>
    </source>
</evidence>
<dbReference type="EMBL" id="BART01041964">
    <property type="protein sequence ID" value="GAH30098.1"/>
    <property type="molecule type" value="Genomic_DNA"/>
</dbReference>
<sequence length="48" mass="5270">PPAKTIKMNPPAKTERIGVIATVNGDPITIMDLVEVCGREEARLPYTY</sequence>
<dbReference type="AlphaFoldDB" id="X1GAQ0"/>
<name>X1GAQ0_9ZZZZ</name>
<reference evidence="1" key="1">
    <citation type="journal article" date="2014" name="Front. Microbiol.">
        <title>High frequency of phylogenetically diverse reductive dehalogenase-homologous genes in deep subseafloor sedimentary metagenomes.</title>
        <authorList>
            <person name="Kawai M."/>
            <person name="Futagami T."/>
            <person name="Toyoda A."/>
            <person name="Takaki Y."/>
            <person name="Nishi S."/>
            <person name="Hori S."/>
            <person name="Arai W."/>
            <person name="Tsubouchi T."/>
            <person name="Morono Y."/>
            <person name="Uchiyama I."/>
            <person name="Ito T."/>
            <person name="Fujiyama A."/>
            <person name="Inagaki F."/>
            <person name="Takami H."/>
        </authorList>
    </citation>
    <scope>NUCLEOTIDE SEQUENCE</scope>
    <source>
        <strain evidence="1">Expedition CK06-06</strain>
    </source>
</reference>
<protein>
    <submittedName>
        <fullName evidence="1">Uncharacterized protein</fullName>
    </submittedName>
</protein>
<gene>
    <name evidence="1" type="ORF">S01H4_67093</name>
</gene>